<sequence length="99" mass="10799">MSSSKMVGPNGADLASPPSSEMRTLGKMRLIAVAEPIRHSERDGKRVSLTQFKDPETGKARWAVETIESYGLTREIRDSADETAAGLWADAEILRLGLI</sequence>
<dbReference type="RefSeq" id="WP_164205181.1">
    <property type="nucleotide sequence ID" value="NZ_JAAGMP010001046.1"/>
</dbReference>
<dbReference type="Proteomes" id="UP000469670">
    <property type="component" value="Unassembled WGS sequence"/>
</dbReference>
<evidence type="ECO:0000313" key="3">
    <source>
        <dbReference type="Proteomes" id="UP000469670"/>
    </source>
</evidence>
<evidence type="ECO:0000313" key="2">
    <source>
        <dbReference type="EMBL" id="NEC21186.1"/>
    </source>
</evidence>
<dbReference type="EMBL" id="JAAGMP010001046">
    <property type="protein sequence ID" value="NEC21186.1"/>
    <property type="molecule type" value="Genomic_DNA"/>
</dbReference>
<proteinExistence type="predicted"/>
<feature type="region of interest" description="Disordered" evidence="1">
    <location>
        <begin position="1"/>
        <end position="20"/>
    </location>
</feature>
<name>A0A7K3S104_9ACTN</name>
<accession>A0A7K3S104</accession>
<reference evidence="2 3" key="1">
    <citation type="submission" date="2020-01" db="EMBL/GenBank/DDBJ databases">
        <title>Insect and environment-associated Actinomycetes.</title>
        <authorList>
            <person name="Currrie C."/>
            <person name="Chevrette M."/>
            <person name="Carlson C."/>
            <person name="Stubbendieck R."/>
            <person name="Wendt-Pienkowski E."/>
        </authorList>
    </citation>
    <scope>NUCLEOTIDE SEQUENCE [LARGE SCALE GENOMIC DNA]</scope>
    <source>
        <strain evidence="2 3">SID7590</strain>
    </source>
</reference>
<evidence type="ECO:0000256" key="1">
    <source>
        <dbReference type="SAM" id="MobiDB-lite"/>
    </source>
</evidence>
<gene>
    <name evidence="2" type="ORF">G3I50_23505</name>
</gene>
<dbReference type="AlphaFoldDB" id="A0A7K3S104"/>
<organism evidence="2 3">
    <name type="scientific">Streptomyces parvus</name>
    <dbReference type="NCBI Taxonomy" id="66428"/>
    <lineage>
        <taxon>Bacteria</taxon>
        <taxon>Bacillati</taxon>
        <taxon>Actinomycetota</taxon>
        <taxon>Actinomycetes</taxon>
        <taxon>Kitasatosporales</taxon>
        <taxon>Streptomycetaceae</taxon>
        <taxon>Streptomyces</taxon>
    </lineage>
</organism>
<comment type="caution">
    <text evidence="2">The sequence shown here is derived from an EMBL/GenBank/DDBJ whole genome shotgun (WGS) entry which is preliminary data.</text>
</comment>
<protein>
    <submittedName>
        <fullName evidence="2">Uncharacterized protein</fullName>
    </submittedName>
</protein>